<evidence type="ECO:0000259" key="2">
    <source>
        <dbReference type="Pfam" id="PF13482"/>
    </source>
</evidence>
<proteinExistence type="predicted"/>
<comment type="caution">
    <text evidence="3">The sequence shown here is derived from an EMBL/GenBank/DDBJ whole genome shotgun (WGS) entry which is preliminary data.</text>
</comment>
<dbReference type="SUPFAM" id="SSF53098">
    <property type="entry name" value="Ribonuclease H-like"/>
    <property type="match status" value="1"/>
</dbReference>
<dbReference type="InterPro" id="IPR012337">
    <property type="entry name" value="RNaseH-like_sf"/>
</dbReference>
<reference evidence="3 4" key="1">
    <citation type="journal article" date="2018" name="Syst. Appl. Microbiol.">
        <title>Abditibacterium utsteinense sp. nov., the first cultivated member of candidate phylum FBP, isolated from ice-free Antarctic soil samples.</title>
        <authorList>
            <person name="Tahon G."/>
            <person name="Tytgat B."/>
            <person name="Lebbe L."/>
            <person name="Carlier A."/>
            <person name="Willems A."/>
        </authorList>
    </citation>
    <scope>NUCLEOTIDE SEQUENCE [LARGE SCALE GENOMIC DNA]</scope>
    <source>
        <strain evidence="3 4">LMG 29911</strain>
    </source>
</reference>
<feature type="domain" description="YprB ribonuclease H-like" evidence="2">
    <location>
        <begin position="116"/>
        <end position="283"/>
    </location>
</feature>
<organism evidence="3 4">
    <name type="scientific">Abditibacterium utsteinense</name>
    <dbReference type="NCBI Taxonomy" id="1960156"/>
    <lineage>
        <taxon>Bacteria</taxon>
        <taxon>Pseudomonadati</taxon>
        <taxon>Abditibacteriota</taxon>
        <taxon>Abditibacteriia</taxon>
        <taxon>Abditibacteriales</taxon>
        <taxon>Abditibacteriaceae</taxon>
        <taxon>Abditibacterium</taxon>
    </lineage>
</organism>
<dbReference type="AlphaFoldDB" id="A0A2S8SWK0"/>
<dbReference type="EMBL" id="NIGF01000002">
    <property type="protein sequence ID" value="PQV65186.1"/>
    <property type="molecule type" value="Genomic_DNA"/>
</dbReference>
<name>A0A2S8SWK0_9BACT</name>
<gene>
    <name evidence="3" type="ORF">B1R32_102194</name>
</gene>
<dbReference type="Pfam" id="PF13482">
    <property type="entry name" value="RNase_H_2"/>
    <property type="match status" value="1"/>
</dbReference>
<dbReference type="RefSeq" id="WP_105482511.1">
    <property type="nucleotide sequence ID" value="NZ_NIGF01000002.1"/>
</dbReference>
<accession>A0A2S8SWK0</accession>
<dbReference type="Gene3D" id="3.30.420.10">
    <property type="entry name" value="Ribonuclease H-like superfamily/Ribonuclease H"/>
    <property type="match status" value="1"/>
</dbReference>
<dbReference type="InterPro" id="IPR036397">
    <property type="entry name" value="RNaseH_sf"/>
</dbReference>
<dbReference type="InParanoid" id="A0A2S8SWK0"/>
<evidence type="ECO:0000313" key="3">
    <source>
        <dbReference type="EMBL" id="PQV65186.1"/>
    </source>
</evidence>
<evidence type="ECO:0000256" key="1">
    <source>
        <dbReference type="SAM" id="MobiDB-lite"/>
    </source>
</evidence>
<protein>
    <submittedName>
        <fullName evidence="3">Putative RNase H superfamily protein</fullName>
    </submittedName>
</protein>
<dbReference type="Proteomes" id="UP000237684">
    <property type="component" value="Unassembled WGS sequence"/>
</dbReference>
<sequence>MSSWEDIANEVAPPGTETPPALATGARRGKAGKRGNLGEVFGVSRYLECPPAARGDAPETVWNGWQESGRDGNYYFIDRAVTAYDSEGENLGARLQNALKNPPSSWLEGLSLEDLIFCDIETTGLSSANPLFLIGTMIFVESQPRLQLYLARDLNEEKAILSAFGSKLRGKTLVTFNGKSFDWPFIEGRATRNLVKLPSPQGHFDLLFAARRRWRSQLPNCRLQTLEMGICGRGRQGDIPSSQIPERYYDFLEMAQTKGQGAHLLAPILFHNALDVLTMAELICCMAEGK</sequence>
<keyword evidence="4" id="KW-1185">Reference proteome</keyword>
<dbReference type="OrthoDB" id="9790530at2"/>
<dbReference type="PANTHER" id="PTHR38462:SF1">
    <property type="entry name" value="YPRB RIBONUCLEASE H-LIKE DOMAIN-CONTAINING PROTEIN"/>
    <property type="match status" value="1"/>
</dbReference>
<dbReference type="InterPro" id="IPR038720">
    <property type="entry name" value="YprB_RNase_H-like_dom"/>
</dbReference>
<feature type="region of interest" description="Disordered" evidence="1">
    <location>
        <begin position="1"/>
        <end position="30"/>
    </location>
</feature>
<dbReference type="PANTHER" id="PTHR38462">
    <property type="entry name" value="EXONUCLEASE-LIKE PROTEIN"/>
    <property type="match status" value="1"/>
</dbReference>
<dbReference type="GO" id="GO:0003676">
    <property type="term" value="F:nucleic acid binding"/>
    <property type="evidence" value="ECO:0007669"/>
    <property type="project" value="InterPro"/>
</dbReference>
<evidence type="ECO:0000313" key="4">
    <source>
        <dbReference type="Proteomes" id="UP000237684"/>
    </source>
</evidence>